<dbReference type="EMBL" id="BKCP01011737">
    <property type="protein sequence ID" value="GER55411.1"/>
    <property type="molecule type" value="Genomic_DNA"/>
</dbReference>
<dbReference type="GO" id="GO:0090560">
    <property type="term" value="F:2-(3-amino-3-carboxypropyl)histidine synthase activity"/>
    <property type="evidence" value="ECO:0007669"/>
    <property type="project" value="InterPro"/>
</dbReference>
<dbReference type="NCBIfam" id="TIGR00272">
    <property type="entry name" value="DPH2"/>
    <property type="match status" value="1"/>
</dbReference>
<evidence type="ECO:0000256" key="2">
    <source>
        <dbReference type="ARBA" id="ARBA00005156"/>
    </source>
</evidence>
<dbReference type="InterPro" id="IPR042263">
    <property type="entry name" value="DPH1/DPH2_1"/>
</dbReference>
<evidence type="ECO:0000256" key="1">
    <source>
        <dbReference type="ARBA" id="ARBA00001966"/>
    </source>
</evidence>
<name>A0A5A7RET4_STRAF</name>
<protein>
    <recommendedName>
        <fullName evidence="4 8">2-(3-amino-3-carboxypropyl)histidine synthase subunit 2</fullName>
    </recommendedName>
</protein>
<dbReference type="FunFam" id="3.40.50.11860:FF:000001">
    <property type="entry name" value="2-(3-amino-3-carboxypropyl)histidine synthase subunit 2"/>
    <property type="match status" value="1"/>
</dbReference>
<keyword evidence="6 8" id="KW-0408">Iron</keyword>
<comment type="pathway">
    <text evidence="2 8">Protein modification; peptidyl-diphthamide biosynthesis.</text>
</comment>
<evidence type="ECO:0000256" key="4">
    <source>
        <dbReference type="ARBA" id="ARBA00021914"/>
    </source>
</evidence>
<evidence type="ECO:0000256" key="5">
    <source>
        <dbReference type="ARBA" id="ARBA00022723"/>
    </source>
</evidence>
<evidence type="ECO:0000256" key="7">
    <source>
        <dbReference type="ARBA" id="ARBA00023014"/>
    </source>
</evidence>
<dbReference type="Gene3D" id="3.40.50.11840">
    <property type="entry name" value="Diphthamide synthesis DPH1/DPH2 domain 1"/>
    <property type="match status" value="1"/>
</dbReference>
<evidence type="ECO:0000256" key="8">
    <source>
        <dbReference type="RuleBase" id="RU364133"/>
    </source>
</evidence>
<evidence type="ECO:0000313" key="10">
    <source>
        <dbReference type="EMBL" id="GER55411.1"/>
    </source>
</evidence>
<dbReference type="UniPathway" id="UPA00559"/>
<dbReference type="InterPro" id="IPR042265">
    <property type="entry name" value="DPH1/DPH2_3"/>
</dbReference>
<sequence>MDLEANYEIARVAEFILSRNFTRVALQFPDELLKDSMRVVKALRQELESHVKLYVMADTTYGSCCVDEVGAAHVNANCVVHYGHTCLSPTSTLPALFIFRKASVVTSNCARTLLDHGLKSGKPILVLYGLEYAHAISEIKKLSSSSASSAHGSTTILEHLYADANSSVISPCEECGVSNKCETETEETGQNYNFGGLSWRLPQGRKMEDYLLFWIGSEDTAFANVVLTFNSCEIGVRPRVYLLQHPIWYYLVEKAKDANMIGILVGTLGAAGYLDMINRMRKLITKAGKKSYTFVMGRPNPAKLANFPECDVFINVSCPQTALLDSKEFLAPIITPFEAMLALVRWLQQQHPMLTWSQLISELMEQFGGDLSAPPTQLLPALRQVGTMDEYCNEFHVRAAHISGIPSHIQLELFLNGLKEELRVRFRPNDATDLRIAMSEEVEYGFRGRQWTGEYIVEFRDLIASSPLAWEQQSDEARFSFIQGSYVEHLDLQDEEEKDEILALVNTTEKAVQLRSEDNKSVAKTGAEYLMSRSYQGLDISGTDSLPGKFFTGRSGKASGYKNENTR</sequence>
<dbReference type="PANTHER" id="PTHR10762">
    <property type="entry name" value="DIPHTHAMIDE BIOSYNTHESIS PROTEIN"/>
    <property type="match status" value="1"/>
</dbReference>
<keyword evidence="11" id="KW-1185">Reference proteome</keyword>
<keyword evidence="5 8" id="KW-0479">Metal-binding</keyword>
<gene>
    <name evidence="10" type="ORF">STAS_33061</name>
</gene>
<dbReference type="PANTHER" id="PTHR10762:SF2">
    <property type="entry name" value="2-(3-AMINO-3-CARBOXYPROPYL)HISTIDINE SYNTHASE SUBUNIT 2"/>
    <property type="match status" value="1"/>
</dbReference>
<dbReference type="Proteomes" id="UP000325081">
    <property type="component" value="Unassembled WGS sequence"/>
</dbReference>
<dbReference type="GO" id="GO:0046872">
    <property type="term" value="F:metal ion binding"/>
    <property type="evidence" value="ECO:0007669"/>
    <property type="project" value="UniProtKB-KW"/>
</dbReference>
<dbReference type="InterPro" id="IPR010014">
    <property type="entry name" value="DHP2"/>
</dbReference>
<accession>A0A5A7RET4</accession>
<reference evidence="11" key="1">
    <citation type="journal article" date="2019" name="Curr. Biol.">
        <title>Genome Sequence of Striga asiatica Provides Insight into the Evolution of Plant Parasitism.</title>
        <authorList>
            <person name="Yoshida S."/>
            <person name="Kim S."/>
            <person name="Wafula E.K."/>
            <person name="Tanskanen J."/>
            <person name="Kim Y.M."/>
            <person name="Honaas L."/>
            <person name="Yang Z."/>
            <person name="Spallek T."/>
            <person name="Conn C.E."/>
            <person name="Ichihashi Y."/>
            <person name="Cheong K."/>
            <person name="Cui S."/>
            <person name="Der J.P."/>
            <person name="Gundlach H."/>
            <person name="Jiao Y."/>
            <person name="Hori C."/>
            <person name="Ishida J.K."/>
            <person name="Kasahara H."/>
            <person name="Kiba T."/>
            <person name="Kim M.S."/>
            <person name="Koo N."/>
            <person name="Laohavisit A."/>
            <person name="Lee Y.H."/>
            <person name="Lumba S."/>
            <person name="McCourt P."/>
            <person name="Mortimer J.C."/>
            <person name="Mutuku J.M."/>
            <person name="Nomura T."/>
            <person name="Sasaki-Sekimoto Y."/>
            <person name="Seto Y."/>
            <person name="Wang Y."/>
            <person name="Wakatake T."/>
            <person name="Sakakibara H."/>
            <person name="Demura T."/>
            <person name="Yamaguchi S."/>
            <person name="Yoneyama K."/>
            <person name="Manabe R.I."/>
            <person name="Nelson D.C."/>
            <person name="Schulman A.H."/>
            <person name="Timko M.P."/>
            <person name="dePamphilis C.W."/>
            <person name="Choi D."/>
            <person name="Shirasu K."/>
        </authorList>
    </citation>
    <scope>NUCLEOTIDE SEQUENCE [LARGE SCALE GENOMIC DNA]</scope>
    <source>
        <strain evidence="11">cv. UVA1</strain>
    </source>
</reference>
<dbReference type="AlphaFoldDB" id="A0A5A7RET4"/>
<dbReference type="FunFam" id="3.40.50.11840:FF:000002">
    <property type="entry name" value="2-(3-amino-3-carboxypropyl)histidine synthase subunit 2"/>
    <property type="match status" value="1"/>
</dbReference>
<evidence type="ECO:0000256" key="3">
    <source>
        <dbReference type="ARBA" id="ARBA00006179"/>
    </source>
</evidence>
<feature type="region of interest" description="Disordered" evidence="9">
    <location>
        <begin position="540"/>
        <end position="567"/>
    </location>
</feature>
<evidence type="ECO:0000256" key="9">
    <source>
        <dbReference type="SAM" id="MobiDB-lite"/>
    </source>
</evidence>
<evidence type="ECO:0000256" key="6">
    <source>
        <dbReference type="ARBA" id="ARBA00023004"/>
    </source>
</evidence>
<comment type="caution">
    <text evidence="10">The sequence shown here is derived from an EMBL/GenBank/DDBJ whole genome shotgun (WGS) entry which is preliminary data.</text>
</comment>
<dbReference type="SFLD" id="SFLDG01121">
    <property type="entry name" value="Diphthamide_biosynthesis"/>
    <property type="match status" value="1"/>
</dbReference>
<dbReference type="OrthoDB" id="449241at2759"/>
<dbReference type="GO" id="GO:0051536">
    <property type="term" value="F:iron-sulfur cluster binding"/>
    <property type="evidence" value="ECO:0007669"/>
    <property type="project" value="UniProtKB-KW"/>
</dbReference>
<dbReference type="NCBIfam" id="TIGR00322">
    <property type="entry name" value="diphth2_R"/>
    <property type="match status" value="1"/>
</dbReference>
<evidence type="ECO:0000313" key="11">
    <source>
        <dbReference type="Proteomes" id="UP000325081"/>
    </source>
</evidence>
<comment type="similarity">
    <text evidence="3 8">Belongs to the DPH1/DPH2 family. DPH2 subfamily.</text>
</comment>
<comment type="function">
    <text evidence="8">Required for the first step of diphthamide biosynthesis, a post-translational modification of histidine which occurs in elongation factor 2. DPH1 and DPH2 transfer a 3-amino-3-carboxypropyl (ACP) group from S-adenosyl-L-methionine (SAM) to a histidine residue, the reaction is assisted by a reduction system comprising DPH3 and a NADH-dependent reductase. Facilitates the reduction of the catalytic iron-sulfur cluster found in the DPH1 subunit.</text>
</comment>
<dbReference type="GO" id="GO:0017183">
    <property type="term" value="P:protein histidyl modification to diphthamide"/>
    <property type="evidence" value="ECO:0007669"/>
    <property type="project" value="UniProtKB-UniPathway"/>
</dbReference>
<dbReference type="SFLD" id="SFLDS00032">
    <property type="entry name" value="Radical_SAM_3-amino-3-carboxyp"/>
    <property type="match status" value="1"/>
</dbReference>
<dbReference type="InterPro" id="IPR016435">
    <property type="entry name" value="DPH1/DPH2"/>
</dbReference>
<organism evidence="10 11">
    <name type="scientific">Striga asiatica</name>
    <name type="common">Asiatic witchweed</name>
    <name type="synonym">Buchnera asiatica</name>
    <dbReference type="NCBI Taxonomy" id="4170"/>
    <lineage>
        <taxon>Eukaryota</taxon>
        <taxon>Viridiplantae</taxon>
        <taxon>Streptophyta</taxon>
        <taxon>Embryophyta</taxon>
        <taxon>Tracheophyta</taxon>
        <taxon>Spermatophyta</taxon>
        <taxon>Magnoliopsida</taxon>
        <taxon>eudicotyledons</taxon>
        <taxon>Gunneridae</taxon>
        <taxon>Pentapetalae</taxon>
        <taxon>asterids</taxon>
        <taxon>lamiids</taxon>
        <taxon>Lamiales</taxon>
        <taxon>Orobanchaceae</taxon>
        <taxon>Buchnereae</taxon>
        <taxon>Striga</taxon>
    </lineage>
</organism>
<comment type="cofactor">
    <cofactor evidence="1">
        <name>[4Fe-4S] cluster</name>
        <dbReference type="ChEBI" id="CHEBI:49883"/>
    </cofactor>
</comment>
<proteinExistence type="inferred from homology"/>
<dbReference type="Pfam" id="PF01866">
    <property type="entry name" value="Diphthamide_syn"/>
    <property type="match status" value="1"/>
</dbReference>
<keyword evidence="7 8" id="KW-0411">Iron-sulfur</keyword>
<dbReference type="Gene3D" id="3.40.50.11860">
    <property type="entry name" value="Diphthamide synthesis DPH1/DPH2 domain 3"/>
    <property type="match status" value="1"/>
</dbReference>